<reference evidence="2 3" key="1">
    <citation type="journal article" date="2020" name="Mol. Plant">
        <title>The Chromosome-Based Rubber Tree Genome Provides New Insights into Spurge Genome Evolution and Rubber Biosynthesis.</title>
        <authorList>
            <person name="Liu J."/>
            <person name="Shi C."/>
            <person name="Shi C.C."/>
            <person name="Li W."/>
            <person name="Zhang Q.J."/>
            <person name="Zhang Y."/>
            <person name="Li K."/>
            <person name="Lu H.F."/>
            <person name="Shi C."/>
            <person name="Zhu S.T."/>
            <person name="Xiao Z.Y."/>
            <person name="Nan H."/>
            <person name="Yue Y."/>
            <person name="Zhu X.G."/>
            <person name="Wu Y."/>
            <person name="Hong X.N."/>
            <person name="Fan G.Y."/>
            <person name="Tong Y."/>
            <person name="Zhang D."/>
            <person name="Mao C.L."/>
            <person name="Liu Y.L."/>
            <person name="Hao S.J."/>
            <person name="Liu W.Q."/>
            <person name="Lv M.Q."/>
            <person name="Zhang H.B."/>
            <person name="Liu Y."/>
            <person name="Hu-Tang G.R."/>
            <person name="Wang J.P."/>
            <person name="Wang J.H."/>
            <person name="Sun Y.H."/>
            <person name="Ni S.B."/>
            <person name="Chen W.B."/>
            <person name="Zhang X.C."/>
            <person name="Jiao Y.N."/>
            <person name="Eichler E.E."/>
            <person name="Li G.H."/>
            <person name="Liu X."/>
            <person name="Gao L.Z."/>
        </authorList>
    </citation>
    <scope>NUCLEOTIDE SEQUENCE [LARGE SCALE GENOMIC DNA]</scope>
    <source>
        <strain evidence="3">cv. GT1</strain>
        <tissue evidence="2">Leaf</tissue>
    </source>
</reference>
<protein>
    <submittedName>
        <fullName evidence="2">Uncharacterized protein</fullName>
    </submittedName>
</protein>
<evidence type="ECO:0000313" key="2">
    <source>
        <dbReference type="EMBL" id="KAF2291871.1"/>
    </source>
</evidence>
<dbReference type="EMBL" id="JAAGAX010000015">
    <property type="protein sequence ID" value="KAF2291871.1"/>
    <property type="molecule type" value="Genomic_DNA"/>
</dbReference>
<gene>
    <name evidence="2" type="ORF">GH714_035941</name>
</gene>
<evidence type="ECO:0000256" key="1">
    <source>
        <dbReference type="SAM" id="Coils"/>
    </source>
</evidence>
<dbReference type="AlphaFoldDB" id="A0A6A6KSD4"/>
<feature type="coiled-coil region" evidence="1">
    <location>
        <begin position="105"/>
        <end position="169"/>
    </location>
</feature>
<accession>A0A6A6KSD4</accession>
<keyword evidence="3" id="KW-1185">Reference proteome</keyword>
<sequence length="264" mass="30126">MGLWDYISSTANSTNQNVIKPICNLGSTSFSYASDAFTKIGSVAVQTISHNWHDQDARFNIGQFATNIAKNTAVLACSEGLKTFPGGGPILEIIRRSQPEYKTTKNHKKEEIMELKSELEVQKEKIKELQDLADKMGKELRSFKREFNQAELRAELDKMKLKTKLLQQQESELPFHVCQALADKVGKELSSFKGEFNQPEVHHQLDEMKLKTKLLQKQESEISFHICQALADKMGKSLSSFKREFNQPEGIMSWIQMKLKTRLL</sequence>
<comment type="caution">
    <text evidence="2">The sequence shown here is derived from an EMBL/GenBank/DDBJ whole genome shotgun (WGS) entry which is preliminary data.</text>
</comment>
<name>A0A6A6KSD4_HEVBR</name>
<dbReference type="Proteomes" id="UP000467840">
    <property type="component" value="Chromosome 2"/>
</dbReference>
<evidence type="ECO:0000313" key="3">
    <source>
        <dbReference type="Proteomes" id="UP000467840"/>
    </source>
</evidence>
<organism evidence="2 3">
    <name type="scientific">Hevea brasiliensis</name>
    <name type="common">Para rubber tree</name>
    <name type="synonym">Siphonia brasiliensis</name>
    <dbReference type="NCBI Taxonomy" id="3981"/>
    <lineage>
        <taxon>Eukaryota</taxon>
        <taxon>Viridiplantae</taxon>
        <taxon>Streptophyta</taxon>
        <taxon>Embryophyta</taxon>
        <taxon>Tracheophyta</taxon>
        <taxon>Spermatophyta</taxon>
        <taxon>Magnoliopsida</taxon>
        <taxon>eudicotyledons</taxon>
        <taxon>Gunneridae</taxon>
        <taxon>Pentapetalae</taxon>
        <taxon>rosids</taxon>
        <taxon>fabids</taxon>
        <taxon>Malpighiales</taxon>
        <taxon>Euphorbiaceae</taxon>
        <taxon>Crotonoideae</taxon>
        <taxon>Micrandreae</taxon>
        <taxon>Hevea</taxon>
    </lineage>
</organism>
<keyword evidence="1" id="KW-0175">Coiled coil</keyword>
<proteinExistence type="predicted"/>